<dbReference type="AlphaFoldDB" id="A0A7D5SCS3"/>
<keyword evidence="2" id="KW-0677">Repeat</keyword>
<dbReference type="SMART" id="SM00369">
    <property type="entry name" value="LRR_TYP"/>
    <property type="match status" value="5"/>
</dbReference>
<dbReference type="InterPro" id="IPR050216">
    <property type="entry name" value="LRR_domain-containing"/>
</dbReference>
<keyword evidence="1" id="KW-0433">Leucine-rich repeat</keyword>
<reference evidence="5" key="1">
    <citation type="journal article" date="2020" name="ACS Chem. Biol.">
        <title>Biosynthesis of cittilins, unusual ribosomally synthesized and post-translationally modified peptides from Myxococcus xanthus.</title>
        <authorList>
            <person name="Hug J.J."/>
            <person name="Dastbaz J."/>
            <person name="Adam S."/>
            <person name="Revermann O."/>
            <person name="Koehnke J."/>
            <person name="Krug D."/>
            <person name="Muller R."/>
        </authorList>
    </citation>
    <scope>NUCLEOTIDE SEQUENCE</scope>
    <source>
        <strain evidence="5">Ar8082</strain>
    </source>
</reference>
<accession>A0A7D5SCS3</accession>
<dbReference type="InterPro" id="IPR055414">
    <property type="entry name" value="LRR_R13L4/SHOC2-like"/>
</dbReference>
<evidence type="ECO:0000313" key="5">
    <source>
        <dbReference type="EMBL" id="QLH55415.1"/>
    </source>
</evidence>
<feature type="compositionally biased region" description="Low complexity" evidence="3">
    <location>
        <begin position="372"/>
        <end position="390"/>
    </location>
</feature>
<evidence type="ECO:0000256" key="1">
    <source>
        <dbReference type="ARBA" id="ARBA00022614"/>
    </source>
</evidence>
<protein>
    <submittedName>
        <fullName evidence="5">Leucine-rich repeat protein</fullName>
    </submittedName>
</protein>
<dbReference type="InterPro" id="IPR032675">
    <property type="entry name" value="LRR_dom_sf"/>
</dbReference>
<proteinExistence type="predicted"/>
<dbReference type="PANTHER" id="PTHR48051">
    <property type="match status" value="1"/>
</dbReference>
<feature type="domain" description="Disease resistance R13L4/SHOC-2-like LRR" evidence="4">
    <location>
        <begin position="251"/>
        <end position="335"/>
    </location>
</feature>
<dbReference type="InterPro" id="IPR001611">
    <property type="entry name" value="Leu-rich_rpt"/>
</dbReference>
<organism evidence="5">
    <name type="scientific">Archangium gephyra</name>
    <dbReference type="NCBI Taxonomy" id="48"/>
    <lineage>
        <taxon>Bacteria</taxon>
        <taxon>Pseudomonadati</taxon>
        <taxon>Myxococcota</taxon>
        <taxon>Myxococcia</taxon>
        <taxon>Myxococcales</taxon>
        <taxon>Cystobacterineae</taxon>
        <taxon>Archangiaceae</taxon>
        <taxon>Archangium</taxon>
    </lineage>
</organism>
<evidence type="ECO:0000256" key="3">
    <source>
        <dbReference type="SAM" id="MobiDB-lite"/>
    </source>
</evidence>
<dbReference type="SUPFAM" id="SSF52058">
    <property type="entry name" value="L domain-like"/>
    <property type="match status" value="1"/>
</dbReference>
<dbReference type="Pfam" id="PF23598">
    <property type="entry name" value="LRR_14"/>
    <property type="match status" value="1"/>
</dbReference>
<dbReference type="InterPro" id="IPR003591">
    <property type="entry name" value="Leu-rich_rpt_typical-subtyp"/>
</dbReference>
<name>A0A7D5SCS3_9BACT</name>
<dbReference type="Gene3D" id="3.80.10.10">
    <property type="entry name" value="Ribonuclease Inhibitor"/>
    <property type="match status" value="2"/>
</dbReference>
<dbReference type="PROSITE" id="PS51450">
    <property type="entry name" value="LRR"/>
    <property type="match status" value="1"/>
</dbReference>
<evidence type="ECO:0000259" key="4">
    <source>
        <dbReference type="Pfam" id="PF23598"/>
    </source>
</evidence>
<dbReference type="EMBL" id="MN731362">
    <property type="protein sequence ID" value="QLH55415.1"/>
    <property type="molecule type" value="Genomic_DNA"/>
</dbReference>
<evidence type="ECO:0000256" key="2">
    <source>
        <dbReference type="ARBA" id="ARBA00022737"/>
    </source>
</evidence>
<feature type="compositionally biased region" description="Acidic residues" evidence="3">
    <location>
        <begin position="357"/>
        <end position="371"/>
    </location>
</feature>
<sequence>MGVVSVLVQGLALAAPPETGRTPAPVPAGNAPLPPEQLAKQRVYTSLEDALREPHKVYRLELRRPESSWGNTLTKLPAEVVRLVRLQELTVSGHPLEFVPEELGQLQNLEHLELSNCRLREFPTPVLELKRLRTLVLDDNGDIDELPQDIDRLSELTRLSLKTVVSIEKLPASIARLSRLKSLSLEYTHLTQLPSSVLALTELEELNLRGLCLTKLPSGIGGLKRLQRLVVGNIEEDPDPYEPCALRTVPRELGQLSALVELDLTDRWIQSLPEELKNLRKLEVLSLGHNQLRRFPGFILKLPALRRLSVTGNAFKVPNALGSLKTLQYVELDSTQNDIETGLRSALPGVEWAYNEVEEEPAGEEDEEEDAGPSASVSSSSRPETSKVSEPANPAVLKWLGMPVHDFGCLLQKSFGHRDSRFNCSTTASWLKSRSCADPSFFNGPTFPTGKSSRIHRRVKGVEVNYEGGRVSALTIKLDKRLSDNDVRHIFGLSRSLPSNIARYRISSCGWLGQCLTLEASSSTRVKCRK</sequence>
<feature type="region of interest" description="Disordered" evidence="3">
    <location>
        <begin position="357"/>
        <end position="390"/>
    </location>
</feature>
<dbReference type="Pfam" id="PF00560">
    <property type="entry name" value="LRR_1"/>
    <property type="match status" value="1"/>
</dbReference>
<dbReference type="GO" id="GO:0005737">
    <property type="term" value="C:cytoplasm"/>
    <property type="evidence" value="ECO:0007669"/>
    <property type="project" value="TreeGrafter"/>
</dbReference>
<dbReference type="PANTHER" id="PTHR48051:SF1">
    <property type="entry name" value="RAS SUPPRESSOR PROTEIN 1"/>
    <property type="match status" value="1"/>
</dbReference>